<organism evidence="1 2">
    <name type="scientific">Fimbriiglobus ruber</name>
    <dbReference type="NCBI Taxonomy" id="1908690"/>
    <lineage>
        <taxon>Bacteria</taxon>
        <taxon>Pseudomonadati</taxon>
        <taxon>Planctomycetota</taxon>
        <taxon>Planctomycetia</taxon>
        <taxon>Gemmatales</taxon>
        <taxon>Gemmataceae</taxon>
        <taxon>Fimbriiglobus</taxon>
    </lineage>
</organism>
<evidence type="ECO:0000313" key="2">
    <source>
        <dbReference type="Proteomes" id="UP000214646"/>
    </source>
</evidence>
<evidence type="ECO:0000313" key="1">
    <source>
        <dbReference type="EMBL" id="OWK46631.1"/>
    </source>
</evidence>
<protein>
    <recommendedName>
        <fullName evidence="3">ADP-heptose--lipooligosaccharide heptosyltransferase II</fullName>
    </recommendedName>
</protein>
<dbReference type="RefSeq" id="WP_088251835.1">
    <property type="nucleotide sequence ID" value="NZ_NIDE01000001.1"/>
</dbReference>
<dbReference type="AlphaFoldDB" id="A0A225DZ53"/>
<dbReference type="Proteomes" id="UP000214646">
    <property type="component" value="Unassembled WGS sequence"/>
</dbReference>
<dbReference type="EMBL" id="NIDE01000001">
    <property type="protein sequence ID" value="OWK46631.1"/>
    <property type="molecule type" value="Genomic_DNA"/>
</dbReference>
<sequence length="378" mass="42309">MYIEEIKKELTGRMLDIWQGKTDLPPEKAEEYRNLWRQQVRYGLEPSLVEPKKGVVPAKEVMKQGVPLSKQKPPYKLLIKNGNSPGDVLVLSAAIESLHVQFPDKYLTSVGTPCMEIWRHNPRITPGLGAHNAEVIQAEYPLINWSDSSPLHFMAAFVSDLGKKINEPLRLQVNRPFLYLSDDEKKIPDVPRPYMLVNSGTKTDYTCKGAGRKIYQEIVDHFAGKINFVQIGEAHHLHGPLERVVNRIGQTTARQLFQLAFHSVGGVGPITFLQHIYAAFQKPYVAYLGGREPLHWEHYPTQTTLTTLGQLPCCRTSSCWKSRVVPLGDGDQKDKSLCLLPVLSGDEMIPSCMDLLGSKAAIEAIERMISTGVICLGT</sequence>
<comment type="caution">
    <text evidence="1">The sequence shown here is derived from an EMBL/GenBank/DDBJ whole genome shotgun (WGS) entry which is preliminary data.</text>
</comment>
<dbReference type="Gene3D" id="3.40.50.2000">
    <property type="entry name" value="Glycogen Phosphorylase B"/>
    <property type="match status" value="1"/>
</dbReference>
<evidence type="ECO:0008006" key="3">
    <source>
        <dbReference type="Google" id="ProtNLM"/>
    </source>
</evidence>
<dbReference type="SUPFAM" id="SSF53756">
    <property type="entry name" value="UDP-Glycosyltransferase/glycogen phosphorylase"/>
    <property type="match status" value="1"/>
</dbReference>
<accession>A0A225DZ53</accession>
<proteinExistence type="predicted"/>
<name>A0A225DZ53_9BACT</name>
<gene>
    <name evidence="1" type="ORF">FRUB_00330</name>
</gene>
<dbReference type="OrthoDB" id="9781892at2"/>
<keyword evidence="2" id="KW-1185">Reference proteome</keyword>
<reference evidence="2" key="1">
    <citation type="submission" date="2017-06" db="EMBL/GenBank/DDBJ databases">
        <title>Genome analysis of Fimbriiglobus ruber SP5, the first member of the order Planctomycetales with confirmed chitinolytic capability.</title>
        <authorList>
            <person name="Ravin N.V."/>
            <person name="Rakitin A.L."/>
            <person name="Ivanova A.A."/>
            <person name="Beletsky A.V."/>
            <person name="Kulichevskaya I.S."/>
            <person name="Mardanov A.V."/>
            <person name="Dedysh S.N."/>
        </authorList>
    </citation>
    <scope>NUCLEOTIDE SEQUENCE [LARGE SCALE GENOMIC DNA]</scope>
    <source>
        <strain evidence="2">SP5</strain>
    </source>
</reference>